<name>A0ABT1YGT2_9BACL</name>
<keyword evidence="1" id="KW-0969">Cilium</keyword>
<dbReference type="Gene3D" id="3.30.160.170">
    <property type="entry name" value="FlaG-like"/>
    <property type="match status" value="1"/>
</dbReference>
<accession>A0ABT1YGT2</accession>
<evidence type="ECO:0000313" key="1">
    <source>
        <dbReference type="EMBL" id="MCR8632392.1"/>
    </source>
</evidence>
<dbReference type="PANTHER" id="PTHR37166:SF1">
    <property type="entry name" value="PROTEIN FLAG"/>
    <property type="match status" value="1"/>
</dbReference>
<sequence>MEANFNTTGTVNQGVATSIPVRTEKATTESVAPAVQSLREMKTAEYKGEHIPISEEQLIKAIDRAIKAAEGSATSLEFSIHAQTKQIMVKVLEKDTGRVIREIPPEKTMDMVANLWKMAGILVDEKR</sequence>
<keyword evidence="1" id="KW-0966">Cell projection</keyword>
<dbReference type="Proteomes" id="UP001300012">
    <property type="component" value="Unassembled WGS sequence"/>
</dbReference>
<organism evidence="1 2">
    <name type="scientific">Paenibacillus radicis</name>
    <name type="common">ex Xue et al. 2023</name>
    <dbReference type="NCBI Taxonomy" id="2972489"/>
    <lineage>
        <taxon>Bacteria</taxon>
        <taxon>Bacillati</taxon>
        <taxon>Bacillota</taxon>
        <taxon>Bacilli</taxon>
        <taxon>Bacillales</taxon>
        <taxon>Paenibacillaceae</taxon>
        <taxon>Paenibacillus</taxon>
    </lineage>
</organism>
<dbReference type="InterPro" id="IPR035924">
    <property type="entry name" value="FlaG-like_sf"/>
</dbReference>
<keyword evidence="1" id="KW-0282">Flagellum</keyword>
<dbReference type="InterPro" id="IPR005186">
    <property type="entry name" value="FlaG"/>
</dbReference>
<evidence type="ECO:0000313" key="2">
    <source>
        <dbReference type="Proteomes" id="UP001300012"/>
    </source>
</evidence>
<dbReference type="PANTHER" id="PTHR37166">
    <property type="entry name" value="PROTEIN FLAG"/>
    <property type="match status" value="1"/>
</dbReference>
<proteinExistence type="predicted"/>
<comment type="caution">
    <text evidence="1">The sequence shown here is derived from an EMBL/GenBank/DDBJ whole genome shotgun (WGS) entry which is preliminary data.</text>
</comment>
<dbReference type="RefSeq" id="WP_258213978.1">
    <property type="nucleotide sequence ID" value="NZ_JANQBD010000009.1"/>
</dbReference>
<keyword evidence="2" id="KW-1185">Reference proteome</keyword>
<reference evidence="1 2" key="1">
    <citation type="submission" date="2022-08" db="EMBL/GenBank/DDBJ databases">
        <title>Paenibacillus endoradicis sp. nov., Paenibacillus radicibacter sp. nov and Paenibacillus pararadicis sp. nov., three cold-adapted plant growth-promoting bacteria isolated from root of Larix gmelinii in Great Khingan.</title>
        <authorList>
            <person name="Xue H."/>
        </authorList>
    </citation>
    <scope>NUCLEOTIDE SEQUENCE [LARGE SCALE GENOMIC DNA]</scope>
    <source>
        <strain evidence="1 2">N5-1-1-5</strain>
    </source>
</reference>
<dbReference type="Pfam" id="PF03646">
    <property type="entry name" value="FlaG"/>
    <property type="match status" value="1"/>
</dbReference>
<dbReference type="SUPFAM" id="SSF160214">
    <property type="entry name" value="FlaG-like"/>
    <property type="match status" value="1"/>
</dbReference>
<gene>
    <name evidence="1" type="ORF">NV381_14385</name>
</gene>
<dbReference type="EMBL" id="JANQBD010000009">
    <property type="protein sequence ID" value="MCR8632392.1"/>
    <property type="molecule type" value="Genomic_DNA"/>
</dbReference>
<protein>
    <submittedName>
        <fullName evidence="1">Flagellar protein FlaG</fullName>
    </submittedName>
</protein>